<proteinExistence type="predicted"/>
<organism evidence="3 4">
    <name type="scientific">Helianthus annuus</name>
    <name type="common">Common sunflower</name>
    <dbReference type="NCBI Taxonomy" id="4232"/>
    <lineage>
        <taxon>Eukaryota</taxon>
        <taxon>Viridiplantae</taxon>
        <taxon>Streptophyta</taxon>
        <taxon>Embryophyta</taxon>
        <taxon>Tracheophyta</taxon>
        <taxon>Spermatophyta</taxon>
        <taxon>Magnoliopsida</taxon>
        <taxon>eudicotyledons</taxon>
        <taxon>Gunneridae</taxon>
        <taxon>Pentapetalae</taxon>
        <taxon>asterids</taxon>
        <taxon>campanulids</taxon>
        <taxon>Asterales</taxon>
        <taxon>Asteraceae</taxon>
        <taxon>Asteroideae</taxon>
        <taxon>Heliantheae alliance</taxon>
        <taxon>Heliantheae</taxon>
        <taxon>Helianthus</taxon>
    </lineage>
</organism>
<accession>A0A251VMN2</accession>
<sequence>MFKILQLSEERRIEPSNQVLLKISATPVRLFHNFIIVFFLYLVNVLSLIEDIWFLIKPKLVVLNTVCILIV</sequence>
<gene>
    <name evidence="3" type="ORF">HannXRQ_Chr01g0006011</name>
    <name evidence="2" type="ORF">HanXRQr2_Chr01g0003761</name>
</gene>
<dbReference type="EMBL" id="MNCJ02000316">
    <property type="protein sequence ID" value="KAF5820576.1"/>
    <property type="molecule type" value="Genomic_DNA"/>
</dbReference>
<keyword evidence="1" id="KW-1133">Transmembrane helix</keyword>
<dbReference type="InParanoid" id="A0A251VMN2"/>
<dbReference type="AlphaFoldDB" id="A0A251VMN2"/>
<feature type="transmembrane region" description="Helical" evidence="1">
    <location>
        <begin position="30"/>
        <end position="49"/>
    </location>
</feature>
<keyword evidence="1" id="KW-0472">Membrane</keyword>
<dbReference type="Gramene" id="mRNA:HanXRQr2_Chr01g0003761">
    <property type="protein sequence ID" value="CDS:HanXRQr2_Chr01g0003761.1"/>
    <property type="gene ID" value="HanXRQr2_Chr01g0003761"/>
</dbReference>
<protein>
    <submittedName>
        <fullName evidence="3">Uncharacterized protein</fullName>
    </submittedName>
</protein>
<reference evidence="3" key="2">
    <citation type="submission" date="2017-02" db="EMBL/GenBank/DDBJ databases">
        <title>Sunflower complete genome.</title>
        <authorList>
            <person name="Langlade N."/>
            <person name="Munos S."/>
        </authorList>
    </citation>
    <scope>NUCLEOTIDE SEQUENCE [LARGE SCALE GENOMIC DNA]</scope>
    <source>
        <tissue evidence="3">Leaves</tissue>
    </source>
</reference>
<keyword evidence="1" id="KW-0812">Transmembrane</keyword>
<name>A0A251VMN2_HELAN</name>
<evidence type="ECO:0000313" key="3">
    <source>
        <dbReference type="EMBL" id="OTG36292.1"/>
    </source>
</evidence>
<evidence type="ECO:0000313" key="4">
    <source>
        <dbReference type="Proteomes" id="UP000215914"/>
    </source>
</evidence>
<evidence type="ECO:0000256" key="1">
    <source>
        <dbReference type="SAM" id="Phobius"/>
    </source>
</evidence>
<evidence type="ECO:0000313" key="2">
    <source>
        <dbReference type="EMBL" id="KAF5820576.1"/>
    </source>
</evidence>
<keyword evidence="4" id="KW-1185">Reference proteome</keyword>
<dbReference type="Proteomes" id="UP000215914">
    <property type="component" value="Chromosome 1"/>
</dbReference>
<reference evidence="2 4" key="1">
    <citation type="journal article" date="2017" name="Nature">
        <title>The sunflower genome provides insights into oil metabolism, flowering and Asterid evolution.</title>
        <authorList>
            <person name="Badouin H."/>
            <person name="Gouzy J."/>
            <person name="Grassa C.J."/>
            <person name="Murat F."/>
            <person name="Staton S.E."/>
            <person name="Cottret L."/>
            <person name="Lelandais-Briere C."/>
            <person name="Owens G.L."/>
            <person name="Carrere S."/>
            <person name="Mayjonade B."/>
            <person name="Legrand L."/>
            <person name="Gill N."/>
            <person name="Kane N.C."/>
            <person name="Bowers J.E."/>
            <person name="Hubner S."/>
            <person name="Bellec A."/>
            <person name="Berard A."/>
            <person name="Berges H."/>
            <person name="Blanchet N."/>
            <person name="Boniface M.C."/>
            <person name="Brunel D."/>
            <person name="Catrice O."/>
            <person name="Chaidir N."/>
            <person name="Claudel C."/>
            <person name="Donnadieu C."/>
            <person name="Faraut T."/>
            <person name="Fievet G."/>
            <person name="Helmstetter N."/>
            <person name="King M."/>
            <person name="Knapp S.J."/>
            <person name="Lai Z."/>
            <person name="Le Paslier M.C."/>
            <person name="Lippi Y."/>
            <person name="Lorenzon L."/>
            <person name="Mandel J.R."/>
            <person name="Marage G."/>
            <person name="Marchand G."/>
            <person name="Marquand E."/>
            <person name="Bret-Mestries E."/>
            <person name="Morien E."/>
            <person name="Nambeesan S."/>
            <person name="Nguyen T."/>
            <person name="Pegot-Espagnet P."/>
            <person name="Pouilly N."/>
            <person name="Raftis F."/>
            <person name="Sallet E."/>
            <person name="Schiex T."/>
            <person name="Thomas J."/>
            <person name="Vandecasteele C."/>
            <person name="Vares D."/>
            <person name="Vear F."/>
            <person name="Vautrin S."/>
            <person name="Crespi M."/>
            <person name="Mangin B."/>
            <person name="Burke J.M."/>
            <person name="Salse J."/>
            <person name="Munos S."/>
            <person name="Vincourt P."/>
            <person name="Rieseberg L.H."/>
            <person name="Langlade N.B."/>
        </authorList>
    </citation>
    <scope>NUCLEOTIDE SEQUENCE [LARGE SCALE GENOMIC DNA]</scope>
    <source>
        <strain evidence="4">cv. SF193</strain>
        <tissue evidence="2">Leaves</tissue>
    </source>
</reference>
<reference evidence="2" key="3">
    <citation type="submission" date="2020-06" db="EMBL/GenBank/DDBJ databases">
        <title>Helianthus annuus Genome sequencing and assembly Release 2.</title>
        <authorList>
            <person name="Gouzy J."/>
            <person name="Langlade N."/>
            <person name="Munos S."/>
        </authorList>
    </citation>
    <scope>NUCLEOTIDE SEQUENCE</scope>
    <source>
        <tissue evidence="2">Leaves</tissue>
    </source>
</reference>
<dbReference type="EMBL" id="CM007890">
    <property type="protein sequence ID" value="OTG36292.1"/>
    <property type="molecule type" value="Genomic_DNA"/>
</dbReference>